<dbReference type="PANTHER" id="PTHR48050:SF13">
    <property type="entry name" value="STEROL 3-BETA-GLUCOSYLTRANSFERASE UGT80A2"/>
    <property type="match status" value="1"/>
</dbReference>
<sequence>MINIWVDLKQIVPDLPKDYARPVKEYAIDPATAKECPPLNIVIFIVGSRGDVQPYLALALRLIESNGHRVRIATHPDFKDFVQGTNSRLKGKSDRHGQSLEGRLEFYDIGGDPKELMAYMVKNPGLMPGWASLTNGDISSKRRMTGEMLDGFFESTYKPDAASGRPFAADAIISNPPAFAHIHVAEALGLPLLMTFTMPWSPTVSFKHPLVNIQSSNAEKGLTNYLTYAFAELMTWQGLGDVINGFRAATLGIEPLSIRSGANVVERLKVPWVYCWSEGLIPKPMDWKEHIDISGFYFMEGESDFKADKELVDFLAAGPPPIYIGFGSVVVEDATAMTQTIFDAVSKAGVRALVSAGWGGLGGTEVPKDVFIQTGNIPHDWLFAEGRVSAVCHHGGAGTTAIGLRNGLPTIVVPFFGDQKFWGDMIHRAGAGPAPIPHKELSSDNLAEAIRYATSSGAKEAAGRMKDTILNEDGLQKGVDLFHRHLPLKNMRCEISSERAAVWYSSDLCLRLSSAVAGTLHEAHKLDLNKLEPLRPTEYQSRSKSSDPLTGGTTAILHLLAKHYGGIAQIFYDTPKGIVNTATAIPQGMADLIIGVHEGFESIPRQLGSTVREREKVDDLASGIREGGKGLFFGWWDGITGLVTEPIEGGKKEGALGVLKGMGRSYINVTARPAAGITGMMALPLHGAWQSLRKKMAGTPQFSLREPRITLSTEAASHLTPEEKKEILAKFAEAEKGTGERKARLKVRTKMFLSGDDAALEDDAEIKPAELEEAKKDTARELEAATEAKPKSEVVEDKRDQAVKDAEQRGYERALAELKAKQT</sequence>
<comment type="caution">
    <text evidence="5">The sequence shown here is derived from an EMBL/GenBank/DDBJ whole genome shotgun (WGS) entry which is preliminary data.</text>
</comment>
<organism evidence="5 6">
    <name type="scientific">Naematelia encephala</name>
    <dbReference type="NCBI Taxonomy" id="71784"/>
    <lineage>
        <taxon>Eukaryota</taxon>
        <taxon>Fungi</taxon>
        <taxon>Dikarya</taxon>
        <taxon>Basidiomycota</taxon>
        <taxon>Agaricomycotina</taxon>
        <taxon>Tremellomycetes</taxon>
        <taxon>Tremellales</taxon>
        <taxon>Naemateliaceae</taxon>
        <taxon>Naematelia</taxon>
    </lineage>
</organism>
<evidence type="ECO:0000259" key="3">
    <source>
        <dbReference type="Pfam" id="PF03033"/>
    </source>
</evidence>
<dbReference type="Proteomes" id="UP000193986">
    <property type="component" value="Unassembled WGS sequence"/>
</dbReference>
<dbReference type="AlphaFoldDB" id="A0A1Y2BA60"/>
<dbReference type="InterPro" id="IPR050426">
    <property type="entry name" value="Glycosyltransferase_28"/>
</dbReference>
<evidence type="ECO:0000256" key="1">
    <source>
        <dbReference type="ARBA" id="ARBA00022679"/>
    </source>
</evidence>
<keyword evidence="1 5" id="KW-0808">Transferase</keyword>
<keyword evidence="6" id="KW-1185">Reference proteome</keyword>
<dbReference type="STRING" id="71784.A0A1Y2BA60"/>
<protein>
    <submittedName>
        <fullName evidence="5">Glycosyltransferase family 1 protein</fullName>
    </submittedName>
</protein>
<dbReference type="FunFam" id="3.40.50.2000:FF:000009">
    <property type="entry name" value="Sterol 3-beta-glucosyltransferase UGT80A2"/>
    <property type="match status" value="1"/>
</dbReference>
<proteinExistence type="predicted"/>
<evidence type="ECO:0000313" key="6">
    <source>
        <dbReference type="Proteomes" id="UP000193986"/>
    </source>
</evidence>
<dbReference type="GO" id="GO:0016906">
    <property type="term" value="F:sterol 3-beta-glucosyltransferase activity"/>
    <property type="evidence" value="ECO:0007669"/>
    <property type="project" value="UniProtKB-ARBA"/>
</dbReference>
<dbReference type="InterPro" id="IPR010610">
    <property type="entry name" value="EryCIII-like_C"/>
</dbReference>
<feature type="domain" description="Erythromycin biosynthesis protein CIII-like C-terminal" evidence="4">
    <location>
        <begin position="388"/>
        <end position="470"/>
    </location>
</feature>
<dbReference type="InterPro" id="IPR002213">
    <property type="entry name" value="UDP_glucos_trans"/>
</dbReference>
<feature type="domain" description="Glycosyltransferase family 28 N-terminal" evidence="3">
    <location>
        <begin position="41"/>
        <end position="203"/>
    </location>
</feature>
<evidence type="ECO:0000313" key="5">
    <source>
        <dbReference type="EMBL" id="ORY31586.1"/>
    </source>
</evidence>
<evidence type="ECO:0000256" key="2">
    <source>
        <dbReference type="SAM" id="MobiDB-lite"/>
    </source>
</evidence>
<name>A0A1Y2BA60_9TREE</name>
<dbReference type="PANTHER" id="PTHR48050">
    <property type="entry name" value="STEROL 3-BETA-GLUCOSYLTRANSFERASE"/>
    <property type="match status" value="1"/>
</dbReference>
<dbReference type="InParanoid" id="A0A1Y2BA60"/>
<gene>
    <name evidence="5" type="ORF">BCR39DRAFT_525793</name>
</gene>
<feature type="region of interest" description="Disordered" evidence="2">
    <location>
        <begin position="764"/>
        <end position="799"/>
    </location>
</feature>
<dbReference type="GO" id="GO:0005975">
    <property type="term" value="P:carbohydrate metabolic process"/>
    <property type="evidence" value="ECO:0007669"/>
    <property type="project" value="InterPro"/>
</dbReference>
<dbReference type="Gene3D" id="3.40.50.2000">
    <property type="entry name" value="Glycogen Phosphorylase B"/>
    <property type="match status" value="2"/>
</dbReference>
<dbReference type="CDD" id="cd03784">
    <property type="entry name" value="GT1_Gtf-like"/>
    <property type="match status" value="1"/>
</dbReference>
<reference evidence="5 6" key="1">
    <citation type="submission" date="2016-07" db="EMBL/GenBank/DDBJ databases">
        <title>Pervasive Adenine N6-methylation of Active Genes in Fungi.</title>
        <authorList>
            <consortium name="DOE Joint Genome Institute"/>
            <person name="Mondo S.J."/>
            <person name="Dannebaum R.O."/>
            <person name="Kuo R.C."/>
            <person name="Labutti K."/>
            <person name="Haridas S."/>
            <person name="Kuo A."/>
            <person name="Salamov A."/>
            <person name="Ahrendt S.R."/>
            <person name="Lipzen A."/>
            <person name="Sullivan W."/>
            <person name="Andreopoulos W.B."/>
            <person name="Clum A."/>
            <person name="Lindquist E."/>
            <person name="Daum C."/>
            <person name="Ramamoorthy G.K."/>
            <person name="Gryganskyi A."/>
            <person name="Culley D."/>
            <person name="Magnuson J.K."/>
            <person name="James T.Y."/>
            <person name="O'Malley M.A."/>
            <person name="Stajich J.E."/>
            <person name="Spatafora J.W."/>
            <person name="Visel A."/>
            <person name="Grigoriev I.V."/>
        </authorList>
    </citation>
    <scope>NUCLEOTIDE SEQUENCE [LARGE SCALE GENOMIC DNA]</scope>
    <source>
        <strain evidence="5 6">68-887.2</strain>
    </source>
</reference>
<accession>A0A1Y2BA60</accession>
<dbReference type="EMBL" id="MCFC01000014">
    <property type="protein sequence ID" value="ORY31586.1"/>
    <property type="molecule type" value="Genomic_DNA"/>
</dbReference>
<dbReference type="Pfam" id="PF06722">
    <property type="entry name" value="EryCIII-like_C"/>
    <property type="match status" value="1"/>
</dbReference>
<dbReference type="OrthoDB" id="5835829at2759"/>
<dbReference type="Pfam" id="PF03033">
    <property type="entry name" value="Glyco_transf_28"/>
    <property type="match status" value="1"/>
</dbReference>
<dbReference type="InterPro" id="IPR004276">
    <property type="entry name" value="GlycoTrans_28_N"/>
</dbReference>
<feature type="compositionally biased region" description="Basic and acidic residues" evidence="2">
    <location>
        <begin position="765"/>
        <end position="799"/>
    </location>
</feature>
<evidence type="ECO:0000259" key="4">
    <source>
        <dbReference type="Pfam" id="PF06722"/>
    </source>
</evidence>
<dbReference type="SUPFAM" id="SSF53756">
    <property type="entry name" value="UDP-Glycosyltransferase/glycogen phosphorylase"/>
    <property type="match status" value="1"/>
</dbReference>